<dbReference type="EMBL" id="JAJFAZ020000003">
    <property type="protein sequence ID" value="KAI5339888.1"/>
    <property type="molecule type" value="Genomic_DNA"/>
</dbReference>
<proteinExistence type="predicted"/>
<dbReference type="PROSITE" id="PS50808">
    <property type="entry name" value="ZF_BED"/>
    <property type="match status" value="1"/>
</dbReference>
<evidence type="ECO:0000256" key="5">
    <source>
        <dbReference type="ARBA" id="ARBA00023125"/>
    </source>
</evidence>
<keyword evidence="6" id="KW-0539">Nucleus</keyword>
<protein>
    <recommendedName>
        <fullName evidence="8">BED-type domain-containing protein</fullName>
    </recommendedName>
</protein>
<gene>
    <name evidence="9" type="ORF">L3X38_019161</name>
</gene>
<evidence type="ECO:0000256" key="7">
    <source>
        <dbReference type="PROSITE-ProRule" id="PRU00027"/>
    </source>
</evidence>
<comment type="subcellular location">
    <subcellularLocation>
        <location evidence="1">Nucleus</location>
    </subcellularLocation>
</comment>
<dbReference type="Pfam" id="PF02892">
    <property type="entry name" value="zf-BED"/>
    <property type="match status" value="1"/>
</dbReference>
<dbReference type="AlphaFoldDB" id="A0AAD4WAI4"/>
<dbReference type="Proteomes" id="UP001054821">
    <property type="component" value="Chromosome 3"/>
</dbReference>
<keyword evidence="10" id="KW-1185">Reference proteome</keyword>
<evidence type="ECO:0000313" key="10">
    <source>
        <dbReference type="Proteomes" id="UP001054821"/>
    </source>
</evidence>
<dbReference type="GO" id="GO:0046983">
    <property type="term" value="F:protein dimerization activity"/>
    <property type="evidence" value="ECO:0007669"/>
    <property type="project" value="InterPro"/>
</dbReference>
<dbReference type="GO" id="GO:0008270">
    <property type="term" value="F:zinc ion binding"/>
    <property type="evidence" value="ECO:0007669"/>
    <property type="project" value="UniProtKB-KW"/>
</dbReference>
<keyword evidence="3 7" id="KW-0863">Zinc-finger</keyword>
<dbReference type="PANTHER" id="PTHR32166:SF88">
    <property type="entry name" value="HAT TRANSPOSON SUPERFAMILY"/>
    <property type="match status" value="1"/>
</dbReference>
<comment type="caution">
    <text evidence="9">The sequence shown here is derived from an EMBL/GenBank/DDBJ whole genome shotgun (WGS) entry which is preliminary data.</text>
</comment>
<evidence type="ECO:0000259" key="8">
    <source>
        <dbReference type="PROSITE" id="PS50808"/>
    </source>
</evidence>
<sequence>MISLEGFEPVAVSPHKQDPAWKHCQLFIKDQPNGVKAELKKCIYCGKVFQGGGINRLKSHLAGRKGNGPTCDQTPPDVRLSMLQSLDHGIAAFRHRKSQIVTNPHHSPSELDNSFAENGECKLMVGPDSNSLVNQEEDVGMSGNGVGLSGNLTNVPLEVDNSYRSNAAMHRSAGVPISNFSVNQEEDAGMSVDRRVRWRGGTSSADTGSGSVDGVTKLSNVLAPIPIAVGSAFSEDTQGRSTGFPNSYWLENEEEVGISNTNVSARKRVRGESAVGAANAGTVNNNYEVKEVGNQQIHMAIGRFLYEIQAPLDVVKNSVYFQPMIDAIVSGGKGTIAPSYDDLRGWILKNAVGEVKSDIHQHMETWARTGCSLLVNQWSSEKGKTLLNFAVQCPEGTIYLKSVDASYFIFSPDALFEFLKEVVEEVGVGHVLQVITNTEEQFAVAGKRLMDTFPTLYWSPCGATSIDLILEDFGKVEWINSVIEQARSVTRFIYKHVVILNMMRRYTFGNDIVRLGVTRFATNFTTLKQMADLKFNLQSMVTSKEWMCCPYSETPEGSAVLDILSNHSFWSACILVTHLTNPLLRVLRIVGSQKRAAMGYVFAGIYRAKETIKRELVKREEYMVYWDIIDYRWKKLWHLPLHAAGFYLNPKFFYSVKGDLHNEIISRMFDCIERLVPDIKIQDEVIKEINLYKNAVGDLGRNLAVRARDNLLPAEWWSTYGSSCPNLARLAIRILSQTCSIVQGQENQIPFEQLHKTRNSLECQRLSDLVFVQYNLKLKQKVHKHKEQENVGPISFDRNSIVEDWVTETEMPLEDNENPDWMTLDPPSCNTRLLELSVDEAEDLGSGFDDNEIFIRLKVVKGNVEHDVVSRRARGGGTPRCYC</sequence>
<reference evidence="9 10" key="1">
    <citation type="journal article" date="2022" name="G3 (Bethesda)">
        <title>Whole-genome sequence and methylome profiling of the almond [Prunus dulcis (Mill.) D.A. Webb] cultivar 'Nonpareil'.</title>
        <authorList>
            <person name="D'Amico-Willman K.M."/>
            <person name="Ouma W.Z."/>
            <person name="Meulia T."/>
            <person name="Sideli G.M."/>
            <person name="Gradziel T.M."/>
            <person name="Fresnedo-Ramirez J."/>
        </authorList>
    </citation>
    <scope>NUCLEOTIDE SEQUENCE [LARGE SCALE GENOMIC DNA]</scope>
    <source>
        <strain evidence="9">Clone GOH B32 T37-40</strain>
    </source>
</reference>
<evidence type="ECO:0000256" key="2">
    <source>
        <dbReference type="ARBA" id="ARBA00022723"/>
    </source>
</evidence>
<dbReference type="PANTHER" id="PTHR32166">
    <property type="entry name" value="OSJNBA0013A04.12 PROTEIN"/>
    <property type="match status" value="1"/>
</dbReference>
<dbReference type="InterPro" id="IPR003656">
    <property type="entry name" value="Znf_BED"/>
</dbReference>
<evidence type="ECO:0000256" key="4">
    <source>
        <dbReference type="ARBA" id="ARBA00022833"/>
    </source>
</evidence>
<evidence type="ECO:0000256" key="3">
    <source>
        <dbReference type="ARBA" id="ARBA00022771"/>
    </source>
</evidence>
<organism evidence="9 10">
    <name type="scientific">Prunus dulcis</name>
    <name type="common">Almond</name>
    <name type="synonym">Amygdalus dulcis</name>
    <dbReference type="NCBI Taxonomy" id="3755"/>
    <lineage>
        <taxon>Eukaryota</taxon>
        <taxon>Viridiplantae</taxon>
        <taxon>Streptophyta</taxon>
        <taxon>Embryophyta</taxon>
        <taxon>Tracheophyta</taxon>
        <taxon>Spermatophyta</taxon>
        <taxon>Magnoliopsida</taxon>
        <taxon>eudicotyledons</taxon>
        <taxon>Gunneridae</taxon>
        <taxon>Pentapetalae</taxon>
        <taxon>rosids</taxon>
        <taxon>fabids</taxon>
        <taxon>Rosales</taxon>
        <taxon>Rosaceae</taxon>
        <taxon>Amygdaloideae</taxon>
        <taxon>Amygdaleae</taxon>
        <taxon>Prunus</taxon>
    </lineage>
</organism>
<feature type="domain" description="BED-type" evidence="8">
    <location>
        <begin position="15"/>
        <end position="78"/>
    </location>
</feature>
<dbReference type="GO" id="GO:0003677">
    <property type="term" value="F:DNA binding"/>
    <property type="evidence" value="ECO:0007669"/>
    <property type="project" value="UniProtKB-KW"/>
</dbReference>
<evidence type="ECO:0000313" key="9">
    <source>
        <dbReference type="EMBL" id="KAI5339888.1"/>
    </source>
</evidence>
<dbReference type="GO" id="GO:0005634">
    <property type="term" value="C:nucleus"/>
    <property type="evidence" value="ECO:0007669"/>
    <property type="project" value="UniProtKB-SubCell"/>
</dbReference>
<dbReference type="InterPro" id="IPR008906">
    <property type="entry name" value="HATC_C_dom"/>
</dbReference>
<dbReference type="SUPFAM" id="SSF53098">
    <property type="entry name" value="Ribonuclease H-like"/>
    <property type="match status" value="1"/>
</dbReference>
<evidence type="ECO:0000256" key="1">
    <source>
        <dbReference type="ARBA" id="ARBA00004123"/>
    </source>
</evidence>
<dbReference type="InterPro" id="IPR012337">
    <property type="entry name" value="RNaseH-like_sf"/>
</dbReference>
<dbReference type="InterPro" id="IPR007021">
    <property type="entry name" value="DUF659"/>
</dbReference>
<dbReference type="Pfam" id="PF04937">
    <property type="entry name" value="DUF659"/>
    <property type="match status" value="1"/>
</dbReference>
<name>A0AAD4WAI4_PRUDU</name>
<accession>A0AAD4WAI4</accession>
<dbReference type="Pfam" id="PF05699">
    <property type="entry name" value="Dimer_Tnp_hAT"/>
    <property type="match status" value="1"/>
</dbReference>
<keyword evidence="5" id="KW-0238">DNA-binding</keyword>
<evidence type="ECO:0000256" key="6">
    <source>
        <dbReference type="ARBA" id="ARBA00023242"/>
    </source>
</evidence>
<keyword evidence="4" id="KW-0862">Zinc</keyword>
<keyword evidence="2" id="KW-0479">Metal-binding</keyword>